<organism evidence="1 2">
    <name type="scientific">Plasmodium brasilianum</name>
    <dbReference type="NCBI Taxonomy" id="5824"/>
    <lineage>
        <taxon>Eukaryota</taxon>
        <taxon>Sar</taxon>
        <taxon>Alveolata</taxon>
        <taxon>Apicomplexa</taxon>
        <taxon>Aconoidasida</taxon>
        <taxon>Haemosporida</taxon>
        <taxon>Plasmodiidae</taxon>
        <taxon>Plasmodium</taxon>
        <taxon>Plasmodium (Plasmodium)</taxon>
    </lineage>
</organism>
<keyword evidence="2" id="KW-1185">Reference proteome</keyword>
<gene>
    <name evidence="1" type="ORF">MKS88_004610</name>
</gene>
<dbReference type="EMBL" id="CM043780">
    <property type="protein sequence ID" value="KAI4836805.1"/>
    <property type="molecule type" value="Genomic_DNA"/>
</dbReference>
<dbReference type="Proteomes" id="UP001056978">
    <property type="component" value="Chromosome 12"/>
</dbReference>
<comment type="caution">
    <text evidence="1">The sequence shown here is derived from an EMBL/GenBank/DDBJ whole genome shotgun (WGS) entry which is preliminary data.</text>
</comment>
<accession>A0ACB9Y5E5</accession>
<reference evidence="1" key="1">
    <citation type="submission" date="2022-06" db="EMBL/GenBank/DDBJ databases">
        <title>The First Complete Genome of the Simian Malaria Parasite Plasmodium brasilianum.</title>
        <authorList>
            <person name="Bajic M."/>
            <person name="Ravishankar S."/>
        </authorList>
    </citation>
    <scope>NUCLEOTIDE SEQUENCE</scope>
    <source>
        <strain evidence="1">Bolivian I</strain>
    </source>
</reference>
<protein>
    <submittedName>
        <fullName evidence="1">Glutaminyl-peptide cyclotransferase</fullName>
    </submittedName>
</protein>
<proteinExistence type="predicted"/>
<sequence>MSEKYGIKRLKARKAVSPNYGDMNLNKKKSLTSVADPSLFLCNIDMERLVVMLIVAAVLLILHFVKNSNATNGFPFPIGIYTYNVINKYDHIHDPSDGNLVSIDPSIIRKDANKYPFTQGLLFLDNDTLIESSGLYGYSYLRKFNLSTSKTEQHYNLKSNYFAEGITVLVEPSTYKKYILMLMYKEKRVFVFDFYSFILEHMFEYDLDGYGLTSNLNVVYSEETLKKNNFASRQKLWATSGDDFLYELEIPHEFLKEKKLSIAKKTKITCAGFSIERVNELEYHFETDSIYGNIFLTELIIELDITSGSCLKIISLRGLVEQCDNYDAKKKNIEAVPNGVAINPRNRKEQLPNLLVTGKLWSNIFEIKLEKNEKLSAGALQSSMYLFIK</sequence>
<name>A0ACB9Y5E5_PLABR</name>
<evidence type="ECO:0000313" key="1">
    <source>
        <dbReference type="EMBL" id="KAI4836805.1"/>
    </source>
</evidence>
<evidence type="ECO:0000313" key="2">
    <source>
        <dbReference type="Proteomes" id="UP001056978"/>
    </source>
</evidence>